<evidence type="ECO:0000259" key="7">
    <source>
        <dbReference type="PROSITE" id="PS51462"/>
    </source>
</evidence>
<feature type="domain" description="Nudix hydrolase" evidence="7">
    <location>
        <begin position="87"/>
        <end position="224"/>
    </location>
</feature>
<dbReference type="KEGG" id="aplc:110978994"/>
<evidence type="ECO:0000256" key="5">
    <source>
        <dbReference type="ARBA" id="ARBA00022842"/>
    </source>
</evidence>
<comment type="cofactor">
    <cofactor evidence="1">
        <name>Mn(2+)</name>
        <dbReference type="ChEBI" id="CHEBI:29035"/>
    </cofactor>
</comment>
<dbReference type="Pfam" id="PF00293">
    <property type="entry name" value="NUDIX"/>
    <property type="match status" value="1"/>
</dbReference>
<dbReference type="OMA" id="GMEHAED"/>
<sequence>MSLFVKFPLQLSPCWKEISKTYSTMCLWAKNGSQTRDVSKIRSLKSDKGVASSLDLMVLSEENKVRVMKRISTMKPSTTRILFKRIPTRYAGVCVPLCKVNEIPSILYTLRSQFVSRHKGEVSFPGGIKDDNDVDATQTMFRELKEELGICAESVEIWGQLVPSVPDRSGKTSVTAIVAYIGDIDLTELQYDKKEVELVFTLPISHLCDPQNHGYTRFDPSKSTSASTKEIGPYVLPVFRGAGYHIWGLTAVLTDLTLGVLAPDHYKSLFF</sequence>
<dbReference type="PANTHER" id="PTHR12992:SF11">
    <property type="entry name" value="MITOCHONDRIAL COENZYME A DIPHOSPHATASE NUDT8"/>
    <property type="match status" value="1"/>
</dbReference>
<keyword evidence="5" id="KW-0460">Magnesium</keyword>
<comment type="cofactor">
    <cofactor evidence="2">
        <name>Mg(2+)</name>
        <dbReference type="ChEBI" id="CHEBI:18420"/>
    </cofactor>
</comment>
<dbReference type="InterPro" id="IPR015797">
    <property type="entry name" value="NUDIX_hydrolase-like_dom_sf"/>
</dbReference>
<accession>A0A8B7YA39</accession>
<dbReference type="PANTHER" id="PTHR12992">
    <property type="entry name" value="NUDIX HYDROLASE"/>
    <property type="match status" value="1"/>
</dbReference>
<gene>
    <name evidence="9" type="primary">LOC110978994</name>
</gene>
<keyword evidence="8" id="KW-1185">Reference proteome</keyword>
<reference evidence="9" key="1">
    <citation type="submission" date="2025-08" db="UniProtKB">
        <authorList>
            <consortium name="RefSeq"/>
        </authorList>
    </citation>
    <scope>IDENTIFICATION</scope>
</reference>
<dbReference type="AlphaFoldDB" id="A0A8B7YA39"/>
<dbReference type="Proteomes" id="UP000694845">
    <property type="component" value="Unplaced"/>
</dbReference>
<dbReference type="InterPro" id="IPR000086">
    <property type="entry name" value="NUDIX_hydrolase_dom"/>
</dbReference>
<name>A0A8B7YA39_ACAPL</name>
<dbReference type="RefSeq" id="XP_022090114.1">
    <property type="nucleotide sequence ID" value="XM_022234422.1"/>
</dbReference>
<dbReference type="GO" id="GO:0046872">
    <property type="term" value="F:metal ion binding"/>
    <property type="evidence" value="ECO:0007669"/>
    <property type="project" value="UniProtKB-KW"/>
</dbReference>
<organism evidence="8 9">
    <name type="scientific">Acanthaster planci</name>
    <name type="common">Crown-of-thorns starfish</name>
    <dbReference type="NCBI Taxonomy" id="133434"/>
    <lineage>
        <taxon>Eukaryota</taxon>
        <taxon>Metazoa</taxon>
        <taxon>Echinodermata</taxon>
        <taxon>Eleutherozoa</taxon>
        <taxon>Asterozoa</taxon>
        <taxon>Asteroidea</taxon>
        <taxon>Valvatacea</taxon>
        <taxon>Valvatida</taxon>
        <taxon>Acanthasteridae</taxon>
        <taxon>Acanthaster</taxon>
    </lineage>
</organism>
<dbReference type="GeneID" id="110978994"/>
<dbReference type="PROSITE" id="PS51462">
    <property type="entry name" value="NUDIX"/>
    <property type="match status" value="1"/>
</dbReference>
<evidence type="ECO:0000256" key="6">
    <source>
        <dbReference type="ARBA" id="ARBA00023211"/>
    </source>
</evidence>
<dbReference type="CDD" id="cd03426">
    <property type="entry name" value="NUDIX_CoAse_Nudt7"/>
    <property type="match status" value="1"/>
</dbReference>
<keyword evidence="6" id="KW-0464">Manganese</keyword>
<evidence type="ECO:0000256" key="3">
    <source>
        <dbReference type="ARBA" id="ARBA00022723"/>
    </source>
</evidence>
<evidence type="ECO:0000256" key="2">
    <source>
        <dbReference type="ARBA" id="ARBA00001946"/>
    </source>
</evidence>
<dbReference type="Gene3D" id="3.90.79.10">
    <property type="entry name" value="Nucleoside Triphosphate Pyrophosphohydrolase"/>
    <property type="match status" value="1"/>
</dbReference>
<keyword evidence="3" id="KW-0479">Metal-binding</keyword>
<keyword evidence="4" id="KW-0378">Hydrolase</keyword>
<dbReference type="InterPro" id="IPR045121">
    <property type="entry name" value="CoAse"/>
</dbReference>
<protein>
    <submittedName>
        <fullName evidence="9">Nucleoside diphosphate-linked moiety X motif 8-like isoform X1</fullName>
    </submittedName>
</protein>
<evidence type="ECO:0000256" key="1">
    <source>
        <dbReference type="ARBA" id="ARBA00001936"/>
    </source>
</evidence>
<dbReference type="GO" id="GO:0010945">
    <property type="term" value="F:coenzyme A diphosphatase activity"/>
    <property type="evidence" value="ECO:0007669"/>
    <property type="project" value="InterPro"/>
</dbReference>
<proteinExistence type="predicted"/>
<evidence type="ECO:0000313" key="8">
    <source>
        <dbReference type="Proteomes" id="UP000694845"/>
    </source>
</evidence>
<evidence type="ECO:0000313" key="9">
    <source>
        <dbReference type="RefSeq" id="XP_022090114.1"/>
    </source>
</evidence>
<evidence type="ECO:0000256" key="4">
    <source>
        <dbReference type="ARBA" id="ARBA00022801"/>
    </source>
</evidence>
<dbReference type="OrthoDB" id="10262892at2759"/>
<dbReference type="SUPFAM" id="SSF55811">
    <property type="entry name" value="Nudix"/>
    <property type="match status" value="1"/>
</dbReference>